<dbReference type="EMBL" id="ABOX02000085">
    <property type="protein sequence ID" value="EEF57118.1"/>
    <property type="molecule type" value="Genomic_DNA"/>
</dbReference>
<accession>B9XSR6</accession>
<dbReference type="RefSeq" id="WP_007418849.1">
    <property type="nucleotide sequence ID" value="NZ_ABOX02000085.1"/>
</dbReference>
<sequence length="268" mass="29994">MLLLIKILFGIYLVLLAIVFLAQRKMIYFPADWPFAAQLKAAEAHNFEVWKSPAGQIIGWKQLARSTKAQAQILIVHGNAGSAIDRMDYADGLQHAQSCDIYILEYPGYGGRAGTPSQQSFFQSATEAISLLKQDVPVYVIGESLGTGVAAYLAGTNPQVVHGLLLIAPYNNMSDVAQNHMPIFPVRWMLWDKFPSDQYLQNYHGPIGILLAGQDTVVPSKFGRKLHDGYAGPKKLWLMPNAGHNDVQLQPEAWWQEVVEFWRTNQQR</sequence>
<dbReference type="Gene3D" id="3.40.50.1820">
    <property type="entry name" value="alpha/beta hydrolase"/>
    <property type="match status" value="1"/>
</dbReference>
<gene>
    <name evidence="2" type="ORF">Cflav_PD0158</name>
</gene>
<proteinExistence type="predicted"/>
<dbReference type="AlphaFoldDB" id="B9XSR6"/>
<comment type="caution">
    <text evidence="2">The sequence shown here is derived from an EMBL/GenBank/DDBJ whole genome shotgun (WGS) entry which is preliminary data.</text>
</comment>
<evidence type="ECO:0000313" key="3">
    <source>
        <dbReference type="Proteomes" id="UP000003688"/>
    </source>
</evidence>
<dbReference type="SUPFAM" id="SSF53474">
    <property type="entry name" value="alpha/beta-Hydrolases"/>
    <property type="match status" value="1"/>
</dbReference>
<evidence type="ECO:0000259" key="1">
    <source>
        <dbReference type="Pfam" id="PF00561"/>
    </source>
</evidence>
<keyword evidence="3" id="KW-1185">Reference proteome</keyword>
<dbReference type="STRING" id="320771.Cflav_PD0158"/>
<name>B9XSR6_PEDPL</name>
<reference evidence="2 3" key="1">
    <citation type="journal article" date="2011" name="J. Bacteriol.">
        <title>Genome sequence of 'Pedosphaera parvula' Ellin514, an aerobic Verrucomicrobial isolate from pasture soil.</title>
        <authorList>
            <person name="Kant R."/>
            <person name="van Passel M.W."/>
            <person name="Sangwan P."/>
            <person name="Palva A."/>
            <person name="Lucas S."/>
            <person name="Copeland A."/>
            <person name="Lapidus A."/>
            <person name="Glavina Del Rio T."/>
            <person name="Dalin E."/>
            <person name="Tice H."/>
            <person name="Bruce D."/>
            <person name="Goodwin L."/>
            <person name="Pitluck S."/>
            <person name="Chertkov O."/>
            <person name="Larimer F.W."/>
            <person name="Land M.L."/>
            <person name="Hauser L."/>
            <person name="Brettin T.S."/>
            <person name="Detter J.C."/>
            <person name="Han S."/>
            <person name="de Vos W.M."/>
            <person name="Janssen P.H."/>
            <person name="Smidt H."/>
        </authorList>
    </citation>
    <scope>NUCLEOTIDE SEQUENCE [LARGE SCALE GENOMIC DNA]</scope>
    <source>
        <strain evidence="2 3">Ellin514</strain>
    </source>
</reference>
<dbReference type="InterPro" id="IPR000073">
    <property type="entry name" value="AB_hydrolase_1"/>
</dbReference>
<dbReference type="InterPro" id="IPR029058">
    <property type="entry name" value="AB_hydrolase_fold"/>
</dbReference>
<dbReference type="PANTHER" id="PTHR12277">
    <property type="entry name" value="ALPHA/BETA HYDROLASE DOMAIN-CONTAINING PROTEIN"/>
    <property type="match status" value="1"/>
</dbReference>
<protein>
    <recommendedName>
        <fullName evidence="1">AB hydrolase-1 domain-containing protein</fullName>
    </recommendedName>
</protein>
<dbReference type="OrthoDB" id="9777090at2"/>
<evidence type="ECO:0000313" key="2">
    <source>
        <dbReference type="EMBL" id="EEF57118.1"/>
    </source>
</evidence>
<dbReference type="Pfam" id="PF00561">
    <property type="entry name" value="Abhydrolase_1"/>
    <property type="match status" value="1"/>
</dbReference>
<dbReference type="Proteomes" id="UP000003688">
    <property type="component" value="Unassembled WGS sequence"/>
</dbReference>
<feature type="domain" description="AB hydrolase-1" evidence="1">
    <location>
        <begin position="73"/>
        <end position="179"/>
    </location>
</feature>
<organism evidence="2 3">
    <name type="scientific">Pedosphaera parvula (strain Ellin514)</name>
    <dbReference type="NCBI Taxonomy" id="320771"/>
    <lineage>
        <taxon>Bacteria</taxon>
        <taxon>Pseudomonadati</taxon>
        <taxon>Verrucomicrobiota</taxon>
        <taxon>Pedosphaerae</taxon>
        <taxon>Pedosphaerales</taxon>
        <taxon>Pedosphaeraceae</taxon>
        <taxon>Pedosphaera</taxon>
    </lineage>
</organism>